<name>A0A6J0BTJ3_NEOLC</name>
<dbReference type="OrthoDB" id="7690283at2759"/>
<dbReference type="AlphaFoldDB" id="A0A6J0BTJ3"/>
<organism evidence="3">
    <name type="scientific">Neodiprion lecontei</name>
    <name type="common">Redheaded pine sawfly</name>
    <dbReference type="NCBI Taxonomy" id="441921"/>
    <lineage>
        <taxon>Eukaryota</taxon>
        <taxon>Metazoa</taxon>
        <taxon>Ecdysozoa</taxon>
        <taxon>Arthropoda</taxon>
        <taxon>Hexapoda</taxon>
        <taxon>Insecta</taxon>
        <taxon>Pterygota</taxon>
        <taxon>Neoptera</taxon>
        <taxon>Endopterygota</taxon>
        <taxon>Hymenoptera</taxon>
        <taxon>Tenthredinoidea</taxon>
        <taxon>Diprionidae</taxon>
        <taxon>Diprioninae</taxon>
        <taxon>Neodiprion</taxon>
    </lineage>
</organism>
<sequence length="194" mass="22497">MPRPKEISRTSAVPDSRQTRRELLVKRLEFDKPRRKSFLYRRPEVLDVKTELSNVELTQEGAVEALPQALQNPKRKLVLIEPRGGLAEHGQRTALFQDEIITVKSTTPSPDLRRELVRRCCRKKSSKRQPARRNEGRAASKNEASAYKCIRFLAPSTWPPMGWMHRHPHRWRHRDDPDNSWSAGTPFVPEQCSS</sequence>
<gene>
    <name evidence="3" type="primary">LOC107222438</name>
</gene>
<dbReference type="InParanoid" id="A0A6J0BTJ3"/>
<dbReference type="KEGG" id="nlo:107222438"/>
<evidence type="ECO:0000313" key="3">
    <source>
        <dbReference type="RefSeq" id="XP_015517298.2"/>
    </source>
</evidence>
<evidence type="ECO:0000313" key="2">
    <source>
        <dbReference type="Proteomes" id="UP000829291"/>
    </source>
</evidence>
<accession>A0A6J0BTJ3</accession>
<dbReference type="GeneID" id="107222438"/>
<protein>
    <submittedName>
        <fullName evidence="3">Uncharacterized protein LOC107222438 isoform X2</fullName>
    </submittedName>
</protein>
<dbReference type="Proteomes" id="UP000829291">
    <property type="component" value="Chromosome 2"/>
</dbReference>
<evidence type="ECO:0000256" key="1">
    <source>
        <dbReference type="SAM" id="MobiDB-lite"/>
    </source>
</evidence>
<proteinExistence type="predicted"/>
<dbReference type="RefSeq" id="XP_015517298.2">
    <property type="nucleotide sequence ID" value="XM_015661812.2"/>
</dbReference>
<feature type="region of interest" description="Disordered" evidence="1">
    <location>
        <begin position="169"/>
        <end position="194"/>
    </location>
</feature>
<reference evidence="3" key="1">
    <citation type="submission" date="2025-08" db="UniProtKB">
        <authorList>
            <consortium name="RefSeq"/>
        </authorList>
    </citation>
    <scope>IDENTIFICATION</scope>
    <source>
        <tissue evidence="3">Thorax and Abdomen</tissue>
    </source>
</reference>
<keyword evidence="2" id="KW-1185">Reference proteome</keyword>